<dbReference type="RefSeq" id="WP_274944056.1">
    <property type="nucleotide sequence ID" value="NZ_JANWOI010000003.1"/>
</dbReference>
<evidence type="ECO:0000313" key="3">
    <source>
        <dbReference type="EMBL" id="MDA5194353.1"/>
    </source>
</evidence>
<reference evidence="3" key="1">
    <citation type="submission" date="2022-08" db="EMBL/GenBank/DDBJ databases">
        <authorList>
            <person name="Vandamme P."/>
            <person name="Hettiarachchi A."/>
            <person name="Peeters C."/>
            <person name="Cnockaert M."/>
            <person name="Carlier A."/>
        </authorList>
    </citation>
    <scope>NUCLEOTIDE SEQUENCE</scope>
    <source>
        <strain evidence="3">LMG 31809</strain>
    </source>
</reference>
<evidence type="ECO:0000313" key="4">
    <source>
        <dbReference type="Proteomes" id="UP001141619"/>
    </source>
</evidence>
<feature type="transmembrane region" description="Helical" evidence="1">
    <location>
        <begin position="208"/>
        <end position="224"/>
    </location>
</feature>
<keyword evidence="1" id="KW-1133">Transmembrane helix</keyword>
<protein>
    <recommendedName>
        <fullName evidence="5">PEP-CTERM protein-sorting domain-containing protein</fullName>
    </recommendedName>
</protein>
<keyword evidence="1" id="KW-0812">Transmembrane</keyword>
<evidence type="ECO:0000256" key="2">
    <source>
        <dbReference type="SAM" id="SignalP"/>
    </source>
</evidence>
<dbReference type="Proteomes" id="UP001141619">
    <property type="component" value="Unassembled WGS sequence"/>
</dbReference>
<accession>A0A9X3TYX0</accession>
<proteinExistence type="predicted"/>
<organism evidence="3 4">
    <name type="scientific">Govanella unica</name>
    <dbReference type="NCBI Taxonomy" id="2975056"/>
    <lineage>
        <taxon>Bacteria</taxon>
        <taxon>Pseudomonadati</taxon>
        <taxon>Pseudomonadota</taxon>
        <taxon>Alphaproteobacteria</taxon>
        <taxon>Emcibacterales</taxon>
        <taxon>Govanellaceae</taxon>
        <taxon>Govanella</taxon>
    </lineage>
</organism>
<dbReference type="AlphaFoldDB" id="A0A9X3TYX0"/>
<comment type="caution">
    <text evidence="3">The sequence shown here is derived from an EMBL/GenBank/DDBJ whole genome shotgun (WGS) entry which is preliminary data.</text>
</comment>
<gene>
    <name evidence="3" type="ORF">NYP16_10365</name>
</gene>
<reference evidence="3" key="2">
    <citation type="journal article" date="2023" name="Syst. Appl. Microbiol.">
        <title>Govania unica gen. nov., sp. nov., a rare biosphere bacterium that represents a novel family in the class Alphaproteobacteria.</title>
        <authorList>
            <person name="Vandamme P."/>
            <person name="Peeters C."/>
            <person name="Hettiarachchi A."/>
            <person name="Cnockaert M."/>
            <person name="Carlier A."/>
        </authorList>
    </citation>
    <scope>NUCLEOTIDE SEQUENCE</scope>
    <source>
        <strain evidence="3">LMG 31809</strain>
    </source>
</reference>
<keyword evidence="1" id="KW-0472">Membrane</keyword>
<name>A0A9X3TYX0_9PROT</name>
<keyword evidence="4" id="KW-1185">Reference proteome</keyword>
<feature type="chain" id="PRO_5040785654" description="PEP-CTERM protein-sorting domain-containing protein" evidence="2">
    <location>
        <begin position="28"/>
        <end position="239"/>
    </location>
</feature>
<keyword evidence="2" id="KW-0732">Signal</keyword>
<evidence type="ECO:0000256" key="1">
    <source>
        <dbReference type="SAM" id="Phobius"/>
    </source>
</evidence>
<feature type="signal peptide" evidence="2">
    <location>
        <begin position="1"/>
        <end position="27"/>
    </location>
</feature>
<sequence>MTAVRLQLFVFVLLLSVAAFFKAPAQATVVTINFTAIITDNGPYNSYPVMPGVSNGDVVTGSLFYTLPPLVSYTTPGVTKYYWQVADAGWHFTVGSLSASGTLGLPGFYPGMEVLDNEPYPGGYADGYLITGCTVTHCGNFAITLEKIFADLLDGGTVTSFDPPTSLDLADFPVKNFAYLILTPGTTTIEHIIVGHITSLDVIVTSEPLTTALFIFGLIALASIRQARQRLVLQKTTRI</sequence>
<dbReference type="EMBL" id="JANWOI010000003">
    <property type="protein sequence ID" value="MDA5194353.1"/>
    <property type="molecule type" value="Genomic_DNA"/>
</dbReference>
<evidence type="ECO:0008006" key="5">
    <source>
        <dbReference type="Google" id="ProtNLM"/>
    </source>
</evidence>